<dbReference type="RefSeq" id="WP_345541100.1">
    <property type="nucleotide sequence ID" value="NZ_BAABGJ010000080.1"/>
</dbReference>
<evidence type="ECO:0000313" key="1">
    <source>
        <dbReference type="EMBL" id="GAA4355534.1"/>
    </source>
</evidence>
<proteinExistence type="predicted"/>
<sequence>MSHWAPVITSWLVRSDGVLAIAWSLDPGSGPSMYTGSMRIQVPPELSGQLLKIKVEVKNEIQGSGWVANTVTVRSARNFHSLRAFLGASHVTARGGTRQWLGGKRSLRQVMGLT</sequence>
<dbReference type="Proteomes" id="UP001500975">
    <property type="component" value="Unassembled WGS sequence"/>
</dbReference>
<accession>A0ABP8IBQ7</accession>
<protein>
    <submittedName>
        <fullName evidence="1">Uncharacterized protein</fullName>
    </submittedName>
</protein>
<gene>
    <name evidence="1" type="ORF">GCM10023165_47760</name>
</gene>
<dbReference type="EMBL" id="BAABGJ010000080">
    <property type="protein sequence ID" value="GAA4355534.1"/>
    <property type="molecule type" value="Genomic_DNA"/>
</dbReference>
<name>A0ABP8IBQ7_9BURK</name>
<evidence type="ECO:0000313" key="2">
    <source>
        <dbReference type="Proteomes" id="UP001500975"/>
    </source>
</evidence>
<organism evidence="1 2">
    <name type="scientific">Variovorax defluvii</name>
    <dbReference type="NCBI Taxonomy" id="913761"/>
    <lineage>
        <taxon>Bacteria</taxon>
        <taxon>Pseudomonadati</taxon>
        <taxon>Pseudomonadota</taxon>
        <taxon>Betaproteobacteria</taxon>
        <taxon>Burkholderiales</taxon>
        <taxon>Comamonadaceae</taxon>
        <taxon>Variovorax</taxon>
    </lineage>
</organism>
<keyword evidence="2" id="KW-1185">Reference proteome</keyword>
<comment type="caution">
    <text evidence="1">The sequence shown here is derived from an EMBL/GenBank/DDBJ whole genome shotgun (WGS) entry which is preliminary data.</text>
</comment>
<reference evidence="2" key="1">
    <citation type="journal article" date="2019" name="Int. J. Syst. Evol. Microbiol.">
        <title>The Global Catalogue of Microorganisms (GCM) 10K type strain sequencing project: providing services to taxonomists for standard genome sequencing and annotation.</title>
        <authorList>
            <consortium name="The Broad Institute Genomics Platform"/>
            <consortium name="The Broad Institute Genome Sequencing Center for Infectious Disease"/>
            <person name="Wu L."/>
            <person name="Ma J."/>
        </authorList>
    </citation>
    <scope>NUCLEOTIDE SEQUENCE [LARGE SCALE GENOMIC DNA]</scope>
    <source>
        <strain evidence="2">JCM 17804</strain>
    </source>
</reference>